<evidence type="ECO:0000313" key="4">
    <source>
        <dbReference type="EMBL" id="SDW62312.1"/>
    </source>
</evidence>
<dbReference type="Gene3D" id="3.40.50.11290">
    <property type="match status" value="1"/>
</dbReference>
<reference evidence="4 5" key="2">
    <citation type="submission" date="2016-10" db="EMBL/GenBank/DDBJ databases">
        <authorList>
            <person name="Varghese N."/>
            <person name="Submissions S."/>
        </authorList>
    </citation>
    <scope>NUCLEOTIDE SEQUENCE [LARGE SCALE GENOMIC DNA]</scope>
    <source>
        <strain evidence="4 5">DSM 24802</strain>
    </source>
</reference>
<reference evidence="3" key="3">
    <citation type="submission" date="2023-06" db="EMBL/GenBank/DDBJ databases">
        <authorList>
            <person name="Sun Q."/>
            <person name="Zhou Y."/>
        </authorList>
    </citation>
    <scope>NUCLEOTIDE SEQUENCE</scope>
    <source>
        <strain evidence="3">CGMCC 1.10859</strain>
    </source>
</reference>
<name>A0AAN4ZYL4_9RHOB</name>
<organism evidence="3 6">
    <name type="scientific">Allgaiera indica</name>
    <dbReference type="NCBI Taxonomy" id="765699"/>
    <lineage>
        <taxon>Bacteria</taxon>
        <taxon>Pseudomonadati</taxon>
        <taxon>Pseudomonadota</taxon>
        <taxon>Alphaproteobacteria</taxon>
        <taxon>Rhodobacterales</taxon>
        <taxon>Paracoccaceae</taxon>
        <taxon>Allgaiera</taxon>
    </lineage>
</organism>
<dbReference type="EMBL" id="FNOB01000005">
    <property type="protein sequence ID" value="SDW62312.1"/>
    <property type="molecule type" value="Genomic_DNA"/>
</dbReference>
<reference evidence="3" key="1">
    <citation type="journal article" date="2014" name="Int. J. Syst. Evol. Microbiol.">
        <title>Complete genome sequence of Corynebacterium casei LMG S-19264T (=DSM 44701T), isolated from a smear-ripened cheese.</title>
        <authorList>
            <consortium name="US DOE Joint Genome Institute (JGI-PGF)"/>
            <person name="Walter F."/>
            <person name="Albersmeier A."/>
            <person name="Kalinowski J."/>
            <person name="Ruckert C."/>
        </authorList>
    </citation>
    <scope>NUCLEOTIDE SEQUENCE</scope>
    <source>
        <strain evidence="3">CGMCC 1.10859</strain>
    </source>
</reference>
<keyword evidence="5" id="KW-1185">Reference proteome</keyword>
<dbReference type="RefSeq" id="WP_035843307.1">
    <property type="nucleotide sequence ID" value="NZ_BNAB01000004.1"/>
</dbReference>
<dbReference type="Proteomes" id="UP000199541">
    <property type="component" value="Unassembled WGS sequence"/>
</dbReference>
<dbReference type="PANTHER" id="PTHR34595">
    <property type="entry name" value="BLR5612 PROTEIN"/>
    <property type="match status" value="1"/>
</dbReference>
<gene>
    <name evidence="3" type="ORF">GCM10008024_11820</name>
    <name evidence="4" type="ORF">SAMN05444006_105132</name>
</gene>
<dbReference type="Pfam" id="PF14403">
    <property type="entry name" value="CP_ATPgrasp_2"/>
    <property type="match status" value="1"/>
</dbReference>
<comment type="caution">
    <text evidence="3">The sequence shown here is derived from an EMBL/GenBank/DDBJ whole genome shotgun (WGS) entry which is preliminary data.</text>
</comment>
<dbReference type="SUPFAM" id="SSF56059">
    <property type="entry name" value="Glutathione synthetase ATP-binding domain-like"/>
    <property type="match status" value="1"/>
</dbReference>
<dbReference type="InterPro" id="IPR025841">
    <property type="entry name" value="CP_ATPgrasp_2"/>
</dbReference>
<evidence type="ECO:0000313" key="5">
    <source>
        <dbReference type="Proteomes" id="UP000199541"/>
    </source>
</evidence>
<proteinExistence type="predicted"/>
<dbReference type="EMBL" id="BNAB01000004">
    <property type="protein sequence ID" value="GHE00414.1"/>
    <property type="molecule type" value="Genomic_DNA"/>
</dbReference>
<evidence type="ECO:0000259" key="1">
    <source>
        <dbReference type="Pfam" id="PF04168"/>
    </source>
</evidence>
<dbReference type="Pfam" id="PF04168">
    <property type="entry name" value="Alpha-E"/>
    <property type="match status" value="1"/>
</dbReference>
<accession>A0AAN4ZYL4</accession>
<protein>
    <submittedName>
        <fullName evidence="4">Uncharacterized conserved protein, circularly permuted ATPgrasp superfamily</fullName>
    </submittedName>
</protein>
<evidence type="ECO:0000313" key="3">
    <source>
        <dbReference type="EMBL" id="GHE00414.1"/>
    </source>
</evidence>
<evidence type="ECO:0000313" key="6">
    <source>
        <dbReference type="Proteomes" id="UP000634647"/>
    </source>
</evidence>
<sequence>MTGGNAPSPAPDLPPLLAGYVPKPGVADELFDAGGGLRPVWRPLIDHLAKLTPEQIEEHFARGRTYLRDAGVYFRQYATTPAPERDWPLSPVPVLIHEGEWADICDGLTQRADLLEAVMADLYGPADLVRQGHLPAELVARSPEWLRPLVGVRPASGHFLHLVSFEISRNPDGSWFVIGDRTQAPSGAGFALENRMATTRIFNDLFPRENIHRLAGFFRAFRDAMDGLPGTANRRTAILTPGPNNASYFEHTYIARYLGALLLEGEDITVRDGQVMVRTIEGPQPLGTLWRRVDSDYTDPLELHEESQLGTPGLVNASRLGRVNLINALGSGVLEMRALMAFLPKVCTVLTGEALRLPNIATWWCGQPTERAYVKQNAGRMMIAGALAHDLPLDIGATTAVGGEFRSGARDSIDAWIDEEGALLVGQELVTLSTAPAWYEGRLVPHPMTVRVTAARTPRGWTFMPGGYARIGASDDATALAMQRGGAVADVWIVADGPVPHETLLPPGTRQLADPESLPSRAAENLYWLGRYVERAETALRLARAYQLRLLEAGSPDDPHPAHLSAFMAEVDLDAAQAIPSGVAAALAAAGACAGKVRDRFSIDGWAALQDLSRTLDQMAATVRPGDDAARATGVLLRKLTGFAGLVHENMYRFAGWRFLAFGRAVERCDALAAILAGLVAEGAPEGAAEIVVELGDSVMTHRRRYRGEATRDSVIDLLALDPNNPRAILFQLTEMLDLAARMPGAGRDGRPSALMRAILPLQARLAVAAPDALTDEALSGLRNELAVVSDLLSAEYLR</sequence>
<dbReference type="InterPro" id="IPR051680">
    <property type="entry name" value="ATP-dep_Glu-Cys_Ligase-2"/>
</dbReference>
<dbReference type="Proteomes" id="UP000634647">
    <property type="component" value="Unassembled WGS sequence"/>
</dbReference>
<dbReference type="AlphaFoldDB" id="A0AAN4ZYL4"/>
<dbReference type="InterPro" id="IPR007296">
    <property type="entry name" value="DUF403"/>
</dbReference>
<feature type="domain" description="DUF403" evidence="1">
    <location>
        <begin position="518"/>
        <end position="798"/>
    </location>
</feature>
<feature type="domain" description="Circularly permuted ATP-grasp type 2" evidence="2">
    <location>
        <begin position="93"/>
        <end position="471"/>
    </location>
</feature>
<dbReference type="PANTHER" id="PTHR34595:SF2">
    <property type="entry name" value="BLR2978 PROTEIN"/>
    <property type="match status" value="1"/>
</dbReference>
<evidence type="ECO:0000259" key="2">
    <source>
        <dbReference type="Pfam" id="PF14403"/>
    </source>
</evidence>